<dbReference type="EMBL" id="JAIZAY010000006">
    <property type="protein sequence ID" value="KAJ8040070.1"/>
    <property type="molecule type" value="Genomic_DNA"/>
</dbReference>
<evidence type="ECO:0000259" key="5">
    <source>
        <dbReference type="PROSITE" id="PS50089"/>
    </source>
</evidence>
<dbReference type="InterPro" id="IPR018957">
    <property type="entry name" value="Znf_C3HC4_RING-type"/>
</dbReference>
<feature type="domain" description="B box-type" evidence="6">
    <location>
        <begin position="95"/>
        <end position="137"/>
    </location>
</feature>
<dbReference type="SMART" id="SM00336">
    <property type="entry name" value="BBOX"/>
    <property type="match status" value="2"/>
</dbReference>
<accession>A0A9Q1C8E6</accession>
<organism evidence="7 8">
    <name type="scientific">Holothuria leucospilota</name>
    <name type="common">Black long sea cucumber</name>
    <name type="synonym">Mertensiothuria leucospilota</name>
    <dbReference type="NCBI Taxonomy" id="206669"/>
    <lineage>
        <taxon>Eukaryota</taxon>
        <taxon>Metazoa</taxon>
        <taxon>Echinodermata</taxon>
        <taxon>Eleutherozoa</taxon>
        <taxon>Echinozoa</taxon>
        <taxon>Holothuroidea</taxon>
        <taxon>Aspidochirotacea</taxon>
        <taxon>Aspidochirotida</taxon>
        <taxon>Holothuriidae</taxon>
        <taxon>Holothuria</taxon>
    </lineage>
</organism>
<dbReference type="SUPFAM" id="SSF57850">
    <property type="entry name" value="RING/U-box"/>
    <property type="match status" value="1"/>
</dbReference>
<dbReference type="SUPFAM" id="SSF57845">
    <property type="entry name" value="B-box zinc-binding domain"/>
    <property type="match status" value="1"/>
</dbReference>
<dbReference type="Pfam" id="PF00097">
    <property type="entry name" value="zf-C3HC4"/>
    <property type="match status" value="1"/>
</dbReference>
<evidence type="ECO:0000256" key="1">
    <source>
        <dbReference type="ARBA" id="ARBA00022723"/>
    </source>
</evidence>
<dbReference type="OrthoDB" id="6105938at2759"/>
<dbReference type="Proteomes" id="UP001152320">
    <property type="component" value="Chromosome 6"/>
</dbReference>
<evidence type="ECO:0000256" key="4">
    <source>
        <dbReference type="PROSITE-ProRule" id="PRU00024"/>
    </source>
</evidence>
<dbReference type="PROSITE" id="PS00518">
    <property type="entry name" value="ZF_RING_1"/>
    <property type="match status" value="1"/>
</dbReference>
<evidence type="ECO:0000313" key="8">
    <source>
        <dbReference type="Proteomes" id="UP001152320"/>
    </source>
</evidence>
<evidence type="ECO:0000256" key="2">
    <source>
        <dbReference type="ARBA" id="ARBA00022771"/>
    </source>
</evidence>
<dbReference type="InterPro" id="IPR001841">
    <property type="entry name" value="Znf_RING"/>
</dbReference>
<name>A0A9Q1C8E6_HOLLE</name>
<keyword evidence="3" id="KW-0862">Zinc</keyword>
<dbReference type="AlphaFoldDB" id="A0A9Q1C8E6"/>
<dbReference type="InterPro" id="IPR017907">
    <property type="entry name" value="Znf_RING_CS"/>
</dbReference>
<sequence>MATATGGLDDIDEKFLQCPICLKQLQEPKQLTCLHRFCSGCLSKLLQESPGVIECPECREEIAVPENGVAEFKTDFHLKNLIEFIRLKMLLVENKETKECYSCSKREQVSAYCWKCSGFLCKACHQFHRTNKITKDHVPSILDLKDPAIHKLGVVKLSQLVDSPRCLNHPENIMRLCCATCNYDFICVTCVHGDHVGHDTKDIRTMAQVNTTNLKSKITLLREYEDNIYKLRQEVKSVARNTDSFSEKRIGMLKEYHKHQENLLEKIRKDILLNRDNQTNEIDNKHQKSISEL</sequence>
<feature type="domain" description="RING-type" evidence="5">
    <location>
        <begin position="18"/>
        <end position="59"/>
    </location>
</feature>
<evidence type="ECO:0000259" key="6">
    <source>
        <dbReference type="PROSITE" id="PS50119"/>
    </source>
</evidence>
<dbReference type="PROSITE" id="PS50119">
    <property type="entry name" value="ZF_BBOX"/>
    <property type="match status" value="1"/>
</dbReference>
<dbReference type="SMART" id="SM00184">
    <property type="entry name" value="RING"/>
    <property type="match status" value="1"/>
</dbReference>
<dbReference type="Gene3D" id="3.30.160.60">
    <property type="entry name" value="Classic Zinc Finger"/>
    <property type="match status" value="1"/>
</dbReference>
<dbReference type="PANTHER" id="PTHR25462">
    <property type="entry name" value="BONUS, ISOFORM C-RELATED"/>
    <property type="match status" value="1"/>
</dbReference>
<dbReference type="PROSITE" id="PS50089">
    <property type="entry name" value="ZF_RING_2"/>
    <property type="match status" value="1"/>
</dbReference>
<reference evidence="7" key="1">
    <citation type="submission" date="2021-10" db="EMBL/GenBank/DDBJ databases">
        <title>Tropical sea cucumber genome reveals ecological adaptation and Cuvierian tubules defense mechanism.</title>
        <authorList>
            <person name="Chen T."/>
        </authorList>
    </citation>
    <scope>NUCLEOTIDE SEQUENCE</scope>
    <source>
        <strain evidence="7">Nanhai2018</strain>
        <tissue evidence="7">Muscle</tissue>
    </source>
</reference>
<dbReference type="InterPro" id="IPR047153">
    <property type="entry name" value="TRIM45/56/19-like"/>
</dbReference>
<keyword evidence="2 4" id="KW-0863">Zinc-finger</keyword>
<dbReference type="PANTHER" id="PTHR25462:SF296">
    <property type="entry name" value="MEIOTIC P26, ISOFORM F"/>
    <property type="match status" value="1"/>
</dbReference>
<keyword evidence="1" id="KW-0479">Metal-binding</keyword>
<protein>
    <submittedName>
        <fullName evidence="7">E3 ubiquitin-protein ligase TRIM56</fullName>
    </submittedName>
</protein>
<comment type="caution">
    <text evidence="7">The sequence shown here is derived from an EMBL/GenBank/DDBJ whole genome shotgun (WGS) entry which is preliminary data.</text>
</comment>
<evidence type="ECO:0000256" key="3">
    <source>
        <dbReference type="ARBA" id="ARBA00022833"/>
    </source>
</evidence>
<dbReference type="InterPro" id="IPR013083">
    <property type="entry name" value="Znf_RING/FYVE/PHD"/>
</dbReference>
<dbReference type="GO" id="GO:0008270">
    <property type="term" value="F:zinc ion binding"/>
    <property type="evidence" value="ECO:0007669"/>
    <property type="project" value="UniProtKB-KW"/>
</dbReference>
<evidence type="ECO:0000313" key="7">
    <source>
        <dbReference type="EMBL" id="KAJ8040070.1"/>
    </source>
</evidence>
<proteinExistence type="predicted"/>
<dbReference type="InterPro" id="IPR000315">
    <property type="entry name" value="Znf_B-box"/>
</dbReference>
<gene>
    <name evidence="7" type="ORF">HOLleu_14262</name>
</gene>
<keyword evidence="8" id="KW-1185">Reference proteome</keyword>
<dbReference type="Gene3D" id="3.30.40.10">
    <property type="entry name" value="Zinc/RING finger domain, C3HC4 (zinc finger)"/>
    <property type="match status" value="1"/>
</dbReference>